<evidence type="ECO:0000313" key="2">
    <source>
        <dbReference type="Proteomes" id="UP000095283"/>
    </source>
</evidence>
<sequence>MANEISEVDLIYAMGIERRLVRWMANPSNNTFPPKLGFPQAFGNSSYQPVTQFSQFQAPLLNYQANGIAGAPSAAPFPTILNNQQSPFPSMPTQLPVASTQLAYNTPTHNFSSNYSFPSTEPLPPVPRAPADSGAPPTHKPYMEQTTYQPSFSDVIPNGLPNIPV</sequence>
<protein>
    <submittedName>
        <fullName evidence="3">Ovule protein</fullName>
    </submittedName>
</protein>
<feature type="region of interest" description="Disordered" evidence="1">
    <location>
        <begin position="113"/>
        <end position="165"/>
    </location>
</feature>
<organism evidence="2 3">
    <name type="scientific">Heterorhabditis bacteriophora</name>
    <name type="common">Entomopathogenic nematode worm</name>
    <dbReference type="NCBI Taxonomy" id="37862"/>
    <lineage>
        <taxon>Eukaryota</taxon>
        <taxon>Metazoa</taxon>
        <taxon>Ecdysozoa</taxon>
        <taxon>Nematoda</taxon>
        <taxon>Chromadorea</taxon>
        <taxon>Rhabditida</taxon>
        <taxon>Rhabditina</taxon>
        <taxon>Rhabditomorpha</taxon>
        <taxon>Strongyloidea</taxon>
        <taxon>Heterorhabditidae</taxon>
        <taxon>Heterorhabditis</taxon>
    </lineage>
</organism>
<reference evidence="3" key="1">
    <citation type="submission" date="2016-11" db="UniProtKB">
        <authorList>
            <consortium name="WormBaseParasite"/>
        </authorList>
    </citation>
    <scope>IDENTIFICATION</scope>
</reference>
<dbReference type="AlphaFoldDB" id="A0A1I7XDC8"/>
<proteinExistence type="predicted"/>
<keyword evidence="2" id="KW-1185">Reference proteome</keyword>
<dbReference type="WBParaSite" id="Hba_15705">
    <property type="protein sequence ID" value="Hba_15705"/>
    <property type="gene ID" value="Hba_15705"/>
</dbReference>
<dbReference type="Proteomes" id="UP000095283">
    <property type="component" value="Unplaced"/>
</dbReference>
<accession>A0A1I7XDC8</accession>
<name>A0A1I7XDC8_HETBA</name>
<evidence type="ECO:0000256" key="1">
    <source>
        <dbReference type="SAM" id="MobiDB-lite"/>
    </source>
</evidence>
<evidence type="ECO:0000313" key="3">
    <source>
        <dbReference type="WBParaSite" id="Hba_15705"/>
    </source>
</evidence>